<feature type="compositionally biased region" description="Pro residues" evidence="1">
    <location>
        <begin position="369"/>
        <end position="382"/>
    </location>
</feature>
<reference evidence="4" key="1">
    <citation type="journal article" date="2013" name="Nature">
        <title>Pan genome of the phytoplankton Emiliania underpins its global distribution.</title>
        <authorList>
            <person name="Read B.A."/>
            <person name="Kegel J."/>
            <person name="Klute M.J."/>
            <person name="Kuo A."/>
            <person name="Lefebvre S.C."/>
            <person name="Maumus F."/>
            <person name="Mayer C."/>
            <person name="Miller J."/>
            <person name="Monier A."/>
            <person name="Salamov A."/>
            <person name="Young J."/>
            <person name="Aguilar M."/>
            <person name="Claverie J.M."/>
            <person name="Frickenhaus S."/>
            <person name="Gonzalez K."/>
            <person name="Herman E.K."/>
            <person name="Lin Y.C."/>
            <person name="Napier J."/>
            <person name="Ogata H."/>
            <person name="Sarno A.F."/>
            <person name="Shmutz J."/>
            <person name="Schroeder D."/>
            <person name="de Vargas C."/>
            <person name="Verret F."/>
            <person name="von Dassow P."/>
            <person name="Valentin K."/>
            <person name="Van de Peer Y."/>
            <person name="Wheeler G."/>
            <person name="Dacks J.B."/>
            <person name="Delwiche C.F."/>
            <person name="Dyhrman S.T."/>
            <person name="Glockner G."/>
            <person name="John U."/>
            <person name="Richards T."/>
            <person name="Worden A.Z."/>
            <person name="Zhang X."/>
            <person name="Grigoriev I.V."/>
            <person name="Allen A.E."/>
            <person name="Bidle K."/>
            <person name="Borodovsky M."/>
            <person name="Bowler C."/>
            <person name="Brownlee C."/>
            <person name="Cock J.M."/>
            <person name="Elias M."/>
            <person name="Gladyshev V.N."/>
            <person name="Groth M."/>
            <person name="Guda C."/>
            <person name="Hadaegh A."/>
            <person name="Iglesias-Rodriguez M.D."/>
            <person name="Jenkins J."/>
            <person name="Jones B.M."/>
            <person name="Lawson T."/>
            <person name="Leese F."/>
            <person name="Lindquist E."/>
            <person name="Lobanov A."/>
            <person name="Lomsadze A."/>
            <person name="Malik S.B."/>
            <person name="Marsh M.E."/>
            <person name="Mackinder L."/>
            <person name="Mock T."/>
            <person name="Mueller-Roeber B."/>
            <person name="Pagarete A."/>
            <person name="Parker M."/>
            <person name="Probert I."/>
            <person name="Quesneville H."/>
            <person name="Raines C."/>
            <person name="Rensing S.A."/>
            <person name="Riano-Pachon D.M."/>
            <person name="Richier S."/>
            <person name="Rokitta S."/>
            <person name="Shiraiwa Y."/>
            <person name="Soanes D.M."/>
            <person name="van der Giezen M."/>
            <person name="Wahlund T.M."/>
            <person name="Williams B."/>
            <person name="Wilson W."/>
            <person name="Wolfe G."/>
            <person name="Wurch L.L."/>
        </authorList>
    </citation>
    <scope>NUCLEOTIDE SEQUENCE</scope>
</reference>
<name>A0A0D3JPW3_EMIH1</name>
<keyword evidence="2" id="KW-0732">Signal</keyword>
<feature type="signal peptide" evidence="2">
    <location>
        <begin position="1"/>
        <end position="24"/>
    </location>
</feature>
<dbReference type="PaxDb" id="2903-EOD25548"/>
<accession>A0A0D3JPW3</accession>
<organism evidence="3 4">
    <name type="scientific">Emiliania huxleyi (strain CCMP1516)</name>
    <dbReference type="NCBI Taxonomy" id="280463"/>
    <lineage>
        <taxon>Eukaryota</taxon>
        <taxon>Haptista</taxon>
        <taxon>Haptophyta</taxon>
        <taxon>Prymnesiophyceae</taxon>
        <taxon>Isochrysidales</taxon>
        <taxon>Noelaerhabdaceae</taxon>
        <taxon>Emiliania</taxon>
    </lineage>
</organism>
<evidence type="ECO:0000313" key="3">
    <source>
        <dbReference type="EnsemblProtists" id="EOD25548"/>
    </source>
</evidence>
<dbReference type="KEGG" id="ehx:EMIHUDRAFT_115434"/>
<reference evidence="3" key="2">
    <citation type="submission" date="2024-10" db="UniProtKB">
        <authorList>
            <consortium name="EnsemblProtists"/>
        </authorList>
    </citation>
    <scope>IDENTIFICATION</scope>
</reference>
<dbReference type="GeneID" id="17271093"/>
<dbReference type="RefSeq" id="XP_005777977.1">
    <property type="nucleotide sequence ID" value="XM_005777920.1"/>
</dbReference>
<feature type="region of interest" description="Disordered" evidence="1">
    <location>
        <begin position="357"/>
        <end position="388"/>
    </location>
</feature>
<dbReference type="EnsemblProtists" id="EOD25548">
    <property type="protein sequence ID" value="EOD25548"/>
    <property type="gene ID" value="EMIHUDRAFT_115434"/>
</dbReference>
<sequence>MRGPPVGRQLGALLLVLLSQTATSQLVWPVAPWDCTRYPFPIQIMKGDDDDNYRTMQLNLGSGDFEEIWQWPANTAQLPTARLNAQGYNINDNIAYGLFSTDPSSDPGYFCRFSDVRSSTECLCEARGPVSDDFPQGETPYWGNAATITRNGTYYLGHAGGEQIHKLPAVHSLTSPGDSLEYQTTDCNMTQVLQGRGSGTINVESWNLTAADMYDAYGLPNNCKGQCYMAVWTNSTVDGVTKMTTWTPGDQNFADFIDFEYSSSTYLIGLGARDASVWIIKLDGAGDVEGYSYSRVVVDYTGSTSSKRNMNGFGAGFRYGDRIYVSGTTAVSPAPIPITLKWVAKAVDETQLNDGFNCPNATDPFTAPRSPPSPPLLPPPSPVGANGDPHLVLAHGGKADFRGTDKGIYNFLSAKNLSLNVMTELADFYLHDTDHPRHKLVHGSFLTQAHVVALTGGGRTVRASYWASKIGPLNIGWINATIDNQQAFSLGPHTTKVVDDVSLHMDYSSLHVTTGEWELAVMPQAVQRSVAGPARRIDVQMTPRVAESKFSVPPHGVIGQSWDGDNKAVFGEEDEFPVRGEYTTSAMAEGAVEGVPTDYLMSSPYATDFKYSRFGLDHASPRDVSKLTGRVGAAVPLAGNGAGVMEKEMELLAGQVA</sequence>
<feature type="chain" id="PRO_5044216218" evidence="2">
    <location>
        <begin position="25"/>
        <end position="657"/>
    </location>
</feature>
<evidence type="ECO:0000313" key="4">
    <source>
        <dbReference type="Proteomes" id="UP000013827"/>
    </source>
</evidence>
<dbReference type="HOGENOM" id="CLU_417652_0_0_1"/>
<evidence type="ECO:0000256" key="1">
    <source>
        <dbReference type="SAM" id="MobiDB-lite"/>
    </source>
</evidence>
<protein>
    <submittedName>
        <fullName evidence="3">Uncharacterized protein</fullName>
    </submittedName>
</protein>
<evidence type="ECO:0000256" key="2">
    <source>
        <dbReference type="SAM" id="SignalP"/>
    </source>
</evidence>
<keyword evidence="4" id="KW-1185">Reference proteome</keyword>
<proteinExistence type="predicted"/>
<dbReference type="AlphaFoldDB" id="A0A0D3JPW3"/>
<dbReference type="Proteomes" id="UP000013827">
    <property type="component" value="Unassembled WGS sequence"/>
</dbReference>